<dbReference type="Proteomes" id="UP001642484">
    <property type="component" value="Unassembled WGS sequence"/>
</dbReference>
<comment type="caution">
    <text evidence="1">The sequence shown here is derived from an EMBL/GenBank/DDBJ whole genome shotgun (WGS) entry which is preliminary data.</text>
</comment>
<name>A0ABP0PR24_9DINO</name>
<dbReference type="EMBL" id="CAXAMN010023578">
    <property type="protein sequence ID" value="CAK9078478.1"/>
    <property type="molecule type" value="Genomic_DNA"/>
</dbReference>
<organism evidence="1 2">
    <name type="scientific">Durusdinium trenchii</name>
    <dbReference type="NCBI Taxonomy" id="1381693"/>
    <lineage>
        <taxon>Eukaryota</taxon>
        <taxon>Sar</taxon>
        <taxon>Alveolata</taxon>
        <taxon>Dinophyceae</taxon>
        <taxon>Suessiales</taxon>
        <taxon>Symbiodiniaceae</taxon>
        <taxon>Durusdinium</taxon>
    </lineage>
</organism>
<reference evidence="1 2" key="1">
    <citation type="submission" date="2024-02" db="EMBL/GenBank/DDBJ databases">
        <authorList>
            <person name="Chen Y."/>
            <person name="Shah S."/>
            <person name="Dougan E. K."/>
            <person name="Thang M."/>
            <person name="Chan C."/>
        </authorList>
    </citation>
    <scope>NUCLEOTIDE SEQUENCE [LARGE SCALE GENOMIC DNA]</scope>
</reference>
<accession>A0ABP0PR24</accession>
<evidence type="ECO:0000313" key="2">
    <source>
        <dbReference type="Proteomes" id="UP001642484"/>
    </source>
</evidence>
<gene>
    <name evidence="1" type="ORF">CCMP2556_LOCUS38689</name>
</gene>
<keyword evidence="2" id="KW-1185">Reference proteome</keyword>
<proteinExistence type="predicted"/>
<evidence type="ECO:0000313" key="1">
    <source>
        <dbReference type="EMBL" id="CAK9078478.1"/>
    </source>
</evidence>
<sequence>MTRSEKEKVRRICTPKSTTGRLEVPKDIHEMWNSEKGREKLLSLWCKSGGLKVVFVERVEILSITTKTKTLEVKGGFYSVADMKEELKYSQDRIDKIIKWATARGLCRLCEYDETTMEYWVNTRTEGSLKREDVERLSRKRSFEQDAELDDFPTMDMNPGGFENLGAAGNLTLEGDAHKTAPGKLPDTMKGVLKSMSSLTNTSDKLRDLAKVDTSCATPLVLIVVSCSS</sequence>
<protein>
    <submittedName>
        <fullName evidence="1">Uncharacterized protein</fullName>
    </submittedName>
</protein>